<feature type="chain" id="PRO_5022798811" description="Secreted protein" evidence="1">
    <location>
        <begin position="29"/>
        <end position="175"/>
    </location>
</feature>
<reference evidence="2 3" key="1">
    <citation type="submission" date="2019-05" db="EMBL/GenBank/DDBJ databases">
        <title>Another draft genome of Portunus trituberculatus and its Hox gene families provides insights of decapod evolution.</title>
        <authorList>
            <person name="Jeong J.-H."/>
            <person name="Song I."/>
            <person name="Kim S."/>
            <person name="Choi T."/>
            <person name="Kim D."/>
            <person name="Ryu S."/>
            <person name="Kim W."/>
        </authorList>
    </citation>
    <scope>NUCLEOTIDE SEQUENCE [LARGE SCALE GENOMIC DNA]</scope>
    <source>
        <tissue evidence="2">Muscle</tissue>
    </source>
</reference>
<protein>
    <recommendedName>
        <fullName evidence="4">Secreted protein</fullName>
    </recommendedName>
</protein>
<name>A0A5B7DBZ3_PORTR</name>
<accession>A0A5B7DBZ3</accession>
<sequence length="175" mass="19888">MVELVCWGGWLWLIVWQLGASMHHTARSCHHHHLLHHHIQNLARSEKRSYRTRVESRRAMAWQSFSSQEDVRCSAHLSLTVGGATGGTLPTTPPSILLCFWNHLRYLEHNTLHFPYFPTAPAPVTQVFPISCAPPNTHHHPPHHPSSHTTPAFTPFLPPIDPIHGSRNTIHTSWS</sequence>
<dbReference type="Proteomes" id="UP000324222">
    <property type="component" value="Unassembled WGS sequence"/>
</dbReference>
<gene>
    <name evidence="2" type="ORF">E2C01_011809</name>
</gene>
<evidence type="ECO:0000256" key="1">
    <source>
        <dbReference type="SAM" id="SignalP"/>
    </source>
</evidence>
<dbReference type="AlphaFoldDB" id="A0A5B7DBZ3"/>
<evidence type="ECO:0000313" key="2">
    <source>
        <dbReference type="EMBL" id="MPC18912.1"/>
    </source>
</evidence>
<keyword evidence="1" id="KW-0732">Signal</keyword>
<organism evidence="2 3">
    <name type="scientific">Portunus trituberculatus</name>
    <name type="common">Swimming crab</name>
    <name type="synonym">Neptunus trituberculatus</name>
    <dbReference type="NCBI Taxonomy" id="210409"/>
    <lineage>
        <taxon>Eukaryota</taxon>
        <taxon>Metazoa</taxon>
        <taxon>Ecdysozoa</taxon>
        <taxon>Arthropoda</taxon>
        <taxon>Crustacea</taxon>
        <taxon>Multicrustacea</taxon>
        <taxon>Malacostraca</taxon>
        <taxon>Eumalacostraca</taxon>
        <taxon>Eucarida</taxon>
        <taxon>Decapoda</taxon>
        <taxon>Pleocyemata</taxon>
        <taxon>Brachyura</taxon>
        <taxon>Eubrachyura</taxon>
        <taxon>Portunoidea</taxon>
        <taxon>Portunidae</taxon>
        <taxon>Portuninae</taxon>
        <taxon>Portunus</taxon>
    </lineage>
</organism>
<evidence type="ECO:0008006" key="4">
    <source>
        <dbReference type="Google" id="ProtNLM"/>
    </source>
</evidence>
<comment type="caution">
    <text evidence="2">The sequence shown here is derived from an EMBL/GenBank/DDBJ whole genome shotgun (WGS) entry which is preliminary data.</text>
</comment>
<feature type="signal peptide" evidence="1">
    <location>
        <begin position="1"/>
        <end position="28"/>
    </location>
</feature>
<evidence type="ECO:0000313" key="3">
    <source>
        <dbReference type="Proteomes" id="UP000324222"/>
    </source>
</evidence>
<dbReference type="EMBL" id="VSRR010000720">
    <property type="protein sequence ID" value="MPC18912.1"/>
    <property type="molecule type" value="Genomic_DNA"/>
</dbReference>
<keyword evidence="3" id="KW-1185">Reference proteome</keyword>
<proteinExistence type="predicted"/>